<protein>
    <submittedName>
        <fullName evidence="1">Uncharacterized protein</fullName>
    </submittedName>
</protein>
<reference evidence="1 2" key="1">
    <citation type="submission" date="2015-01" db="EMBL/GenBank/DDBJ databases">
        <title>Draft genome of the acidophilic iron oxidizer Ferrimicrobium acidiphilum strain T23.</title>
        <authorList>
            <person name="Poehlein A."/>
            <person name="Eisen S."/>
            <person name="Schloemann M."/>
            <person name="Johnson B.D."/>
            <person name="Daniel R."/>
            <person name="Muehling M."/>
        </authorList>
    </citation>
    <scope>NUCLEOTIDE SEQUENCE [LARGE SCALE GENOMIC DNA]</scope>
    <source>
        <strain evidence="1 2">T23</strain>
    </source>
</reference>
<keyword evidence="2" id="KW-1185">Reference proteome</keyword>
<evidence type="ECO:0000313" key="2">
    <source>
        <dbReference type="Proteomes" id="UP000032336"/>
    </source>
</evidence>
<proteinExistence type="predicted"/>
<evidence type="ECO:0000313" key="1">
    <source>
        <dbReference type="EMBL" id="KJE76400.1"/>
    </source>
</evidence>
<sequence>MIGPNFSMVASDSDDDSRDDSLLLVLRSPEGGVVRRLKLCADGRVVELSTDGATSFDPARVVEIAAPTGSSLSVGELLRRGDIRILKGASLLRENARTLRQAAMNSGV</sequence>
<comment type="caution">
    <text evidence="1">The sequence shown here is derived from an EMBL/GenBank/DDBJ whole genome shotgun (WGS) entry which is preliminary data.</text>
</comment>
<gene>
    <name evidence="1" type="ORF">FEAC_18840</name>
</gene>
<accession>A0A0D8FSZ5</accession>
<dbReference type="STRING" id="1121877.FEAC_18840"/>
<dbReference type="Proteomes" id="UP000032336">
    <property type="component" value="Unassembled WGS sequence"/>
</dbReference>
<dbReference type="EMBL" id="JXUW01000017">
    <property type="protein sequence ID" value="KJE76400.1"/>
    <property type="molecule type" value="Genomic_DNA"/>
</dbReference>
<organism evidence="1 2">
    <name type="scientific">Ferrimicrobium acidiphilum DSM 19497</name>
    <dbReference type="NCBI Taxonomy" id="1121877"/>
    <lineage>
        <taxon>Bacteria</taxon>
        <taxon>Bacillati</taxon>
        <taxon>Actinomycetota</taxon>
        <taxon>Acidimicrobiia</taxon>
        <taxon>Acidimicrobiales</taxon>
        <taxon>Acidimicrobiaceae</taxon>
        <taxon>Ferrimicrobium</taxon>
    </lineage>
</organism>
<dbReference type="GeneID" id="78373020"/>
<dbReference type="RefSeq" id="WP_035389794.1">
    <property type="nucleotide sequence ID" value="NZ_JQKF01000016.1"/>
</dbReference>
<name>A0A0D8FSZ5_9ACTN</name>
<dbReference type="AlphaFoldDB" id="A0A0D8FSZ5"/>